<dbReference type="InterPro" id="IPR013325">
    <property type="entry name" value="RNA_pol_sigma_r2"/>
</dbReference>
<dbReference type="InterPro" id="IPR039425">
    <property type="entry name" value="RNA_pol_sigma-70-like"/>
</dbReference>
<feature type="compositionally biased region" description="Basic and acidic residues" evidence="7">
    <location>
        <begin position="329"/>
        <end position="339"/>
    </location>
</feature>
<keyword evidence="4" id="KW-0238">DNA-binding</keyword>
<dbReference type="InterPro" id="IPR036388">
    <property type="entry name" value="WH-like_DNA-bd_sf"/>
</dbReference>
<dbReference type="Pfam" id="PF04542">
    <property type="entry name" value="Sigma70_r2"/>
    <property type="match status" value="1"/>
</dbReference>
<evidence type="ECO:0000313" key="10">
    <source>
        <dbReference type="EMBL" id="QDV38294.1"/>
    </source>
</evidence>
<dbReference type="SUPFAM" id="SSF88659">
    <property type="entry name" value="Sigma3 and sigma4 domains of RNA polymerase sigma factors"/>
    <property type="match status" value="1"/>
</dbReference>
<name>A0A518HBQ7_9BACT</name>
<evidence type="ECO:0000259" key="9">
    <source>
        <dbReference type="Pfam" id="PF08281"/>
    </source>
</evidence>
<dbReference type="SUPFAM" id="SSF88946">
    <property type="entry name" value="Sigma2 domain of RNA polymerase sigma factors"/>
    <property type="match status" value="1"/>
</dbReference>
<organism evidence="10 11">
    <name type="scientific">Tautonia plasticadhaerens</name>
    <dbReference type="NCBI Taxonomy" id="2527974"/>
    <lineage>
        <taxon>Bacteria</taxon>
        <taxon>Pseudomonadati</taxon>
        <taxon>Planctomycetota</taxon>
        <taxon>Planctomycetia</taxon>
        <taxon>Isosphaerales</taxon>
        <taxon>Isosphaeraceae</taxon>
        <taxon>Tautonia</taxon>
    </lineage>
</organism>
<dbReference type="Gene3D" id="1.10.1740.10">
    <property type="match status" value="1"/>
</dbReference>
<keyword evidence="11" id="KW-1185">Reference proteome</keyword>
<keyword evidence="5" id="KW-0804">Transcription</keyword>
<feature type="region of interest" description="Disordered" evidence="7">
    <location>
        <begin position="292"/>
        <end position="341"/>
    </location>
</feature>
<dbReference type="PANTHER" id="PTHR43133:SF8">
    <property type="entry name" value="RNA POLYMERASE SIGMA FACTOR HI_1459-RELATED"/>
    <property type="match status" value="1"/>
</dbReference>
<dbReference type="GO" id="GO:0003677">
    <property type="term" value="F:DNA binding"/>
    <property type="evidence" value="ECO:0007669"/>
    <property type="project" value="UniProtKB-KW"/>
</dbReference>
<dbReference type="KEGG" id="tpla:ElP_62450"/>
<dbReference type="GO" id="GO:0006352">
    <property type="term" value="P:DNA-templated transcription initiation"/>
    <property type="evidence" value="ECO:0007669"/>
    <property type="project" value="InterPro"/>
</dbReference>
<dbReference type="AlphaFoldDB" id="A0A518HBQ7"/>
<protein>
    <submittedName>
        <fullName evidence="10">ECF RNA polymerase sigma factor SigE</fullName>
    </submittedName>
</protein>
<evidence type="ECO:0000256" key="3">
    <source>
        <dbReference type="ARBA" id="ARBA00023082"/>
    </source>
</evidence>
<accession>A0A518HBQ7</accession>
<dbReference type="InterPro" id="IPR013249">
    <property type="entry name" value="RNA_pol_sigma70_r4_t2"/>
</dbReference>
<evidence type="ECO:0000256" key="6">
    <source>
        <dbReference type="SAM" id="Coils"/>
    </source>
</evidence>
<evidence type="ECO:0000256" key="4">
    <source>
        <dbReference type="ARBA" id="ARBA00023125"/>
    </source>
</evidence>
<reference evidence="10 11" key="1">
    <citation type="submission" date="2019-02" db="EMBL/GenBank/DDBJ databases">
        <title>Deep-cultivation of Planctomycetes and their phenomic and genomic characterization uncovers novel biology.</title>
        <authorList>
            <person name="Wiegand S."/>
            <person name="Jogler M."/>
            <person name="Boedeker C."/>
            <person name="Pinto D."/>
            <person name="Vollmers J."/>
            <person name="Rivas-Marin E."/>
            <person name="Kohn T."/>
            <person name="Peeters S.H."/>
            <person name="Heuer A."/>
            <person name="Rast P."/>
            <person name="Oberbeckmann S."/>
            <person name="Bunk B."/>
            <person name="Jeske O."/>
            <person name="Meyerdierks A."/>
            <person name="Storesund J.E."/>
            <person name="Kallscheuer N."/>
            <person name="Luecker S."/>
            <person name="Lage O.M."/>
            <person name="Pohl T."/>
            <person name="Merkel B.J."/>
            <person name="Hornburger P."/>
            <person name="Mueller R.-W."/>
            <person name="Bruemmer F."/>
            <person name="Labrenz M."/>
            <person name="Spormann A.M."/>
            <person name="Op den Camp H."/>
            <person name="Overmann J."/>
            <person name="Amann R."/>
            <person name="Jetten M.S.M."/>
            <person name="Mascher T."/>
            <person name="Medema M.H."/>
            <person name="Devos D.P."/>
            <person name="Kaster A.-K."/>
            <person name="Ovreas L."/>
            <person name="Rohde M."/>
            <person name="Galperin M.Y."/>
            <person name="Jogler C."/>
        </authorList>
    </citation>
    <scope>NUCLEOTIDE SEQUENCE [LARGE SCALE GENOMIC DNA]</scope>
    <source>
        <strain evidence="10 11">ElP</strain>
    </source>
</reference>
<dbReference type="Pfam" id="PF08281">
    <property type="entry name" value="Sigma70_r4_2"/>
    <property type="match status" value="1"/>
</dbReference>
<feature type="coiled-coil region" evidence="6">
    <location>
        <begin position="427"/>
        <end position="461"/>
    </location>
</feature>
<dbReference type="GO" id="GO:0016987">
    <property type="term" value="F:sigma factor activity"/>
    <property type="evidence" value="ECO:0007669"/>
    <property type="project" value="UniProtKB-KW"/>
</dbReference>
<dbReference type="NCBIfam" id="TIGR02937">
    <property type="entry name" value="sigma70-ECF"/>
    <property type="match status" value="1"/>
</dbReference>
<proteinExistence type="inferred from homology"/>
<dbReference type="InterPro" id="IPR014284">
    <property type="entry name" value="RNA_pol_sigma-70_dom"/>
</dbReference>
<evidence type="ECO:0000256" key="7">
    <source>
        <dbReference type="SAM" id="MobiDB-lite"/>
    </source>
</evidence>
<feature type="compositionally biased region" description="Low complexity" evidence="7">
    <location>
        <begin position="292"/>
        <end position="308"/>
    </location>
</feature>
<dbReference type="Proteomes" id="UP000317835">
    <property type="component" value="Chromosome"/>
</dbReference>
<keyword evidence="3" id="KW-0731">Sigma factor</keyword>
<dbReference type="OrthoDB" id="259669at2"/>
<evidence type="ECO:0000256" key="1">
    <source>
        <dbReference type="ARBA" id="ARBA00010641"/>
    </source>
</evidence>
<keyword evidence="6" id="KW-0175">Coiled coil</keyword>
<gene>
    <name evidence="10" type="primary">sigE_14</name>
    <name evidence="10" type="ORF">ElP_62450</name>
</gene>
<comment type="similarity">
    <text evidence="1">Belongs to the sigma-70 factor family. ECF subfamily.</text>
</comment>
<dbReference type="CDD" id="cd06171">
    <property type="entry name" value="Sigma70_r4"/>
    <property type="match status" value="1"/>
</dbReference>
<dbReference type="PANTHER" id="PTHR43133">
    <property type="entry name" value="RNA POLYMERASE ECF-TYPE SIGMA FACTO"/>
    <property type="match status" value="1"/>
</dbReference>
<sequence length="588" mass="63492">MNDRSAAVSSPLRTLFTLGATGTLSDGELLGRYLDGRAEEAELAFSALVERHGPMVRHACLAVLDNHDDAGDAFQAAFLVLARRAPSIRDAESVGPWLYGVSRRVSLKARSAAARRRRAERSKAEQDAAHLAPAEPEAHLPEDWATLYQELDRLPPRYRDPLVLCYLEGFSYDQAASRLGCPTGTLRTRLARAKARLRSRLARRGLSPTNPSSALLTSAVSPSALAPLPTGWVAAASRLALAARGLPLAMLSAPLAVSTLRSMTMIALTRSIAFGGASLLGLGAGIAALSAAPGPGPAAPTDAPPAALVSTVPPSQKQAEPPSGGEAEAGERPPIDSIRETGSNGLLAASAVEGPTRVLKLVAQEGAVVEKGQVVLELDASDLWEQLSIRQVVTEQAQADHMNATRTREVAELHVMEYEDGIYPREEATLQDEIDLKKAELELAQDRLTRIERNRSRVRDVVSEEELKEARVGVLRAEIALRKAERALELLTEYSSERQIKSLEAMVENAKADELAKQSRFKREKEAEERLRRMIEKCRVEAPAGGVVRYEAGILEGITEGAPIREGMTLFTVFTDGPEVDDAEVQQD</sequence>
<dbReference type="RefSeq" id="WP_145276673.1">
    <property type="nucleotide sequence ID" value="NZ_CP036426.1"/>
</dbReference>
<feature type="domain" description="RNA polymerase sigma factor 70 region 4 type 2" evidence="9">
    <location>
        <begin position="147"/>
        <end position="197"/>
    </location>
</feature>
<dbReference type="InterPro" id="IPR007627">
    <property type="entry name" value="RNA_pol_sigma70_r2"/>
</dbReference>
<evidence type="ECO:0000256" key="2">
    <source>
        <dbReference type="ARBA" id="ARBA00023015"/>
    </source>
</evidence>
<dbReference type="Gene3D" id="1.10.10.10">
    <property type="entry name" value="Winged helix-like DNA-binding domain superfamily/Winged helix DNA-binding domain"/>
    <property type="match status" value="1"/>
</dbReference>
<evidence type="ECO:0000313" key="11">
    <source>
        <dbReference type="Proteomes" id="UP000317835"/>
    </source>
</evidence>
<dbReference type="EMBL" id="CP036426">
    <property type="protein sequence ID" value="QDV38294.1"/>
    <property type="molecule type" value="Genomic_DNA"/>
</dbReference>
<evidence type="ECO:0000256" key="5">
    <source>
        <dbReference type="ARBA" id="ARBA00023163"/>
    </source>
</evidence>
<evidence type="ECO:0000259" key="8">
    <source>
        <dbReference type="Pfam" id="PF04542"/>
    </source>
</evidence>
<feature type="domain" description="RNA polymerase sigma-70 region 2" evidence="8">
    <location>
        <begin position="48"/>
        <end position="115"/>
    </location>
</feature>
<keyword evidence="2" id="KW-0805">Transcription regulation</keyword>
<dbReference type="InterPro" id="IPR013324">
    <property type="entry name" value="RNA_pol_sigma_r3/r4-like"/>
</dbReference>